<keyword evidence="7" id="KW-1185">Reference proteome</keyword>
<proteinExistence type="predicted"/>
<dbReference type="GeneID" id="85312933"/>
<dbReference type="Pfam" id="PF04082">
    <property type="entry name" value="Fungal_trans"/>
    <property type="match status" value="1"/>
</dbReference>
<dbReference type="CDD" id="cd12148">
    <property type="entry name" value="fungal_TF_MHR"/>
    <property type="match status" value="1"/>
</dbReference>
<comment type="caution">
    <text evidence="6">The sequence shown here is derived from an EMBL/GenBank/DDBJ whole genome shotgun (WGS) entry which is preliminary data.</text>
</comment>
<dbReference type="RefSeq" id="XP_060285641.1">
    <property type="nucleotide sequence ID" value="XM_060429746.1"/>
</dbReference>
<name>A0AAJ0C5L9_9PEZI</name>
<feature type="region of interest" description="Disordered" evidence="4">
    <location>
        <begin position="43"/>
        <end position="63"/>
    </location>
</feature>
<dbReference type="PANTHER" id="PTHR31001">
    <property type="entry name" value="UNCHARACTERIZED TRANSCRIPTIONAL REGULATORY PROTEIN"/>
    <property type="match status" value="1"/>
</dbReference>
<dbReference type="AlphaFoldDB" id="A0AAJ0C5L9"/>
<dbReference type="Proteomes" id="UP001244011">
    <property type="component" value="Unassembled WGS sequence"/>
</dbReference>
<dbReference type="InterPro" id="IPR050613">
    <property type="entry name" value="Sec_Metabolite_Reg"/>
</dbReference>
<evidence type="ECO:0000256" key="4">
    <source>
        <dbReference type="SAM" id="MobiDB-lite"/>
    </source>
</evidence>
<evidence type="ECO:0000256" key="2">
    <source>
        <dbReference type="ARBA" id="ARBA00022723"/>
    </source>
</evidence>
<evidence type="ECO:0000259" key="5">
    <source>
        <dbReference type="PROSITE" id="PS50048"/>
    </source>
</evidence>
<dbReference type="InterPro" id="IPR036864">
    <property type="entry name" value="Zn2-C6_fun-type_DNA-bd_sf"/>
</dbReference>
<dbReference type="GO" id="GO:0005634">
    <property type="term" value="C:nucleus"/>
    <property type="evidence" value="ECO:0007669"/>
    <property type="project" value="UniProtKB-SubCell"/>
</dbReference>
<dbReference type="SMART" id="SM00066">
    <property type="entry name" value="GAL4"/>
    <property type="match status" value="1"/>
</dbReference>
<dbReference type="CDD" id="cd00067">
    <property type="entry name" value="GAL4"/>
    <property type="match status" value="1"/>
</dbReference>
<dbReference type="SMART" id="SM00906">
    <property type="entry name" value="Fungal_trans"/>
    <property type="match status" value="1"/>
</dbReference>
<dbReference type="PANTHER" id="PTHR31001:SF84">
    <property type="entry name" value="FUNGAL SPECIFIC TRANSCRIPTION FACTOR"/>
    <property type="match status" value="1"/>
</dbReference>
<dbReference type="EMBL" id="MU839002">
    <property type="protein sequence ID" value="KAK1769428.1"/>
    <property type="molecule type" value="Genomic_DNA"/>
</dbReference>
<dbReference type="InterPro" id="IPR001138">
    <property type="entry name" value="Zn2Cys6_DnaBD"/>
</dbReference>
<evidence type="ECO:0000313" key="7">
    <source>
        <dbReference type="Proteomes" id="UP001244011"/>
    </source>
</evidence>
<comment type="subcellular location">
    <subcellularLocation>
        <location evidence="1">Nucleus</location>
    </subcellularLocation>
</comment>
<accession>A0AAJ0C5L9</accession>
<keyword evidence="3" id="KW-0539">Nucleus</keyword>
<sequence length="658" mass="72505">MSNPVSCVECQRRKQKCSRVFPCNHCSKRGVAHLCRFVSARGNDQGHSFESQEKPSLKRKNGPIDDVVAIDDSGPFDAANELAALGYMSDKLSVEAVIEPCTTEKESEDLRTALQAVPPKPYTDCLVHNFLNGANYQYFSIYPPQFLGQYEDWWANRSTGKSVTCGLTCLILRVCACSAQWIMFDSVRRRLESELGVSLQALTERLHTSATKLSASIPPGRGGLTQVQQLFLSAFWFKAEEQWIDSWHSLSSAIREAQEIGLHRDDLSQGVSEFDQETRRRLWILLFTWDWQMSALLSRPLMINYAACSFTPPNLGLEASAREPGLPSPYSHIAYEFNLIQDLAAKFSIAAKELGAEKAAAIQAEVEKWMDSLPAVYQRRSPDTRWDEKHYWIRFQRHHIHVVGFMASLGPVKQYLVSRPGSSGRSELEKSLLASGVSCCLELLDNSRKLFESVTYVSSKFHFGVFCVFDTATVLCSAILHDIDGDLPDRPAAVDAIAAALRMVDRVNIETGGYGALCRILRRLLESLPLTAAERSGLGGAGEAPKRVRTVDTSSPESDRTRVDSSQGDAPWGVDPGMAAVGRVPPSGEPAPLDPAFGSRQAFPNDLDGGVSYDLDGGVSYDLLNIGGIGALWDWETLDLGTPGPLSEDPSRPVPRLP</sequence>
<dbReference type="Gene3D" id="4.10.240.10">
    <property type="entry name" value="Zn(2)-C6 fungal-type DNA-binding domain"/>
    <property type="match status" value="1"/>
</dbReference>
<protein>
    <submittedName>
        <fullName evidence="6">Fungal-specific transcription factor domain-protein</fullName>
    </submittedName>
</protein>
<evidence type="ECO:0000313" key="6">
    <source>
        <dbReference type="EMBL" id="KAK1769428.1"/>
    </source>
</evidence>
<dbReference type="GO" id="GO:0003677">
    <property type="term" value="F:DNA binding"/>
    <property type="evidence" value="ECO:0007669"/>
    <property type="project" value="InterPro"/>
</dbReference>
<feature type="region of interest" description="Disordered" evidence="4">
    <location>
        <begin position="536"/>
        <end position="600"/>
    </location>
</feature>
<keyword evidence="2" id="KW-0479">Metal-binding</keyword>
<evidence type="ECO:0000256" key="3">
    <source>
        <dbReference type="ARBA" id="ARBA00023242"/>
    </source>
</evidence>
<dbReference type="GO" id="GO:0008270">
    <property type="term" value="F:zinc ion binding"/>
    <property type="evidence" value="ECO:0007669"/>
    <property type="project" value="InterPro"/>
</dbReference>
<dbReference type="GO" id="GO:0006351">
    <property type="term" value="P:DNA-templated transcription"/>
    <property type="evidence" value="ECO:0007669"/>
    <property type="project" value="InterPro"/>
</dbReference>
<dbReference type="InterPro" id="IPR007219">
    <property type="entry name" value="XnlR_reg_dom"/>
</dbReference>
<dbReference type="SUPFAM" id="SSF57701">
    <property type="entry name" value="Zn2/Cys6 DNA-binding domain"/>
    <property type="match status" value="1"/>
</dbReference>
<organism evidence="6 7">
    <name type="scientific">Phialemonium atrogriseum</name>
    <dbReference type="NCBI Taxonomy" id="1093897"/>
    <lineage>
        <taxon>Eukaryota</taxon>
        <taxon>Fungi</taxon>
        <taxon>Dikarya</taxon>
        <taxon>Ascomycota</taxon>
        <taxon>Pezizomycotina</taxon>
        <taxon>Sordariomycetes</taxon>
        <taxon>Sordariomycetidae</taxon>
        <taxon>Cephalothecales</taxon>
        <taxon>Cephalothecaceae</taxon>
        <taxon>Phialemonium</taxon>
    </lineage>
</organism>
<feature type="domain" description="Zn(2)-C6 fungal-type" evidence="5">
    <location>
        <begin position="6"/>
        <end position="37"/>
    </location>
</feature>
<reference evidence="6" key="1">
    <citation type="submission" date="2023-06" db="EMBL/GenBank/DDBJ databases">
        <title>Genome-scale phylogeny and comparative genomics of the fungal order Sordariales.</title>
        <authorList>
            <consortium name="Lawrence Berkeley National Laboratory"/>
            <person name="Hensen N."/>
            <person name="Bonometti L."/>
            <person name="Westerberg I."/>
            <person name="Brannstrom I.O."/>
            <person name="Guillou S."/>
            <person name="Cros-Aarteil S."/>
            <person name="Calhoun S."/>
            <person name="Haridas S."/>
            <person name="Kuo A."/>
            <person name="Mondo S."/>
            <person name="Pangilinan J."/>
            <person name="Riley R."/>
            <person name="Labutti K."/>
            <person name="Andreopoulos B."/>
            <person name="Lipzen A."/>
            <person name="Chen C."/>
            <person name="Yanf M."/>
            <person name="Daum C."/>
            <person name="Ng V."/>
            <person name="Clum A."/>
            <person name="Steindorff A."/>
            <person name="Ohm R."/>
            <person name="Martin F."/>
            <person name="Silar P."/>
            <person name="Natvig D."/>
            <person name="Lalanne C."/>
            <person name="Gautier V."/>
            <person name="Ament-Velasquez S.L."/>
            <person name="Kruys A."/>
            <person name="Hutchinson M.I."/>
            <person name="Powell A.J."/>
            <person name="Barry K."/>
            <person name="Miller A.N."/>
            <person name="Grigoriev I.V."/>
            <person name="Debuchy R."/>
            <person name="Gladieux P."/>
            <person name="Thoren M.H."/>
            <person name="Johannesson H."/>
        </authorList>
    </citation>
    <scope>NUCLEOTIDE SEQUENCE</scope>
    <source>
        <strain evidence="6">8032-3</strain>
    </source>
</reference>
<dbReference type="GO" id="GO:0000981">
    <property type="term" value="F:DNA-binding transcription factor activity, RNA polymerase II-specific"/>
    <property type="evidence" value="ECO:0007669"/>
    <property type="project" value="InterPro"/>
</dbReference>
<evidence type="ECO:0000256" key="1">
    <source>
        <dbReference type="ARBA" id="ARBA00004123"/>
    </source>
</evidence>
<dbReference type="PROSITE" id="PS50048">
    <property type="entry name" value="ZN2_CY6_FUNGAL_2"/>
    <property type="match status" value="1"/>
</dbReference>
<feature type="region of interest" description="Disordered" evidence="4">
    <location>
        <begin position="639"/>
        <end position="658"/>
    </location>
</feature>
<gene>
    <name evidence="6" type="ORF">QBC33DRAFT_556725</name>
</gene>